<feature type="compositionally biased region" description="Basic and acidic residues" evidence="1">
    <location>
        <begin position="499"/>
        <end position="508"/>
    </location>
</feature>
<feature type="compositionally biased region" description="Low complexity" evidence="1">
    <location>
        <begin position="352"/>
        <end position="364"/>
    </location>
</feature>
<evidence type="ECO:0000313" key="3">
    <source>
        <dbReference type="Proteomes" id="UP000593892"/>
    </source>
</evidence>
<feature type="compositionally biased region" description="Basic and acidic residues" evidence="1">
    <location>
        <begin position="665"/>
        <end position="692"/>
    </location>
</feature>
<accession>A0A7S7NSD5</accession>
<feature type="region of interest" description="Disordered" evidence="1">
    <location>
        <begin position="415"/>
        <end position="533"/>
    </location>
</feature>
<dbReference type="KEGG" id="pfer:IRI77_02475"/>
<reference evidence="2 3" key="1">
    <citation type="submission" date="2020-10" db="EMBL/GenBank/DDBJ databases">
        <title>Complete genome sequence of Paludibaculum fermentans P105T, a facultatively anaerobic acidobacterium capable of dissimilatory Fe(III) reduction.</title>
        <authorList>
            <person name="Dedysh S.N."/>
            <person name="Beletsky A.V."/>
            <person name="Kulichevskaya I.S."/>
            <person name="Mardanov A.V."/>
            <person name="Ravin N.V."/>
        </authorList>
    </citation>
    <scope>NUCLEOTIDE SEQUENCE [LARGE SCALE GENOMIC DNA]</scope>
    <source>
        <strain evidence="2 3">P105</strain>
    </source>
</reference>
<dbReference type="AlphaFoldDB" id="A0A7S7NSD5"/>
<feature type="compositionally biased region" description="Low complexity" evidence="1">
    <location>
        <begin position="316"/>
        <end position="332"/>
    </location>
</feature>
<dbReference type="RefSeq" id="WP_194450508.1">
    <property type="nucleotide sequence ID" value="NZ_CP063849.1"/>
</dbReference>
<feature type="compositionally biased region" description="Low complexity" evidence="1">
    <location>
        <begin position="449"/>
        <end position="470"/>
    </location>
</feature>
<feature type="region of interest" description="Disordered" evidence="1">
    <location>
        <begin position="620"/>
        <end position="692"/>
    </location>
</feature>
<feature type="compositionally biased region" description="Low complexity" evidence="1">
    <location>
        <begin position="172"/>
        <end position="198"/>
    </location>
</feature>
<feature type="compositionally biased region" description="Low complexity" evidence="1">
    <location>
        <begin position="270"/>
        <end position="281"/>
    </location>
</feature>
<feature type="compositionally biased region" description="Low complexity" evidence="1">
    <location>
        <begin position="292"/>
        <end position="304"/>
    </location>
</feature>
<keyword evidence="3" id="KW-1185">Reference proteome</keyword>
<name>A0A7S7NSD5_PALFE</name>
<feature type="compositionally biased region" description="Polar residues" evidence="1">
    <location>
        <begin position="439"/>
        <end position="448"/>
    </location>
</feature>
<evidence type="ECO:0000256" key="1">
    <source>
        <dbReference type="SAM" id="MobiDB-lite"/>
    </source>
</evidence>
<protein>
    <submittedName>
        <fullName evidence="2">Uncharacterized protein</fullName>
    </submittedName>
</protein>
<feature type="compositionally biased region" description="Low complexity" evidence="1">
    <location>
        <begin position="236"/>
        <end position="246"/>
    </location>
</feature>
<dbReference type="Proteomes" id="UP000593892">
    <property type="component" value="Chromosome"/>
</dbReference>
<gene>
    <name evidence="2" type="ORF">IRI77_02475</name>
</gene>
<organism evidence="2 3">
    <name type="scientific">Paludibaculum fermentans</name>
    <dbReference type="NCBI Taxonomy" id="1473598"/>
    <lineage>
        <taxon>Bacteria</taxon>
        <taxon>Pseudomonadati</taxon>
        <taxon>Acidobacteriota</taxon>
        <taxon>Terriglobia</taxon>
        <taxon>Bryobacterales</taxon>
        <taxon>Bryobacteraceae</taxon>
        <taxon>Paludibaculum</taxon>
    </lineage>
</organism>
<feature type="compositionally biased region" description="Polar residues" evidence="1">
    <location>
        <begin position="632"/>
        <end position="659"/>
    </location>
</feature>
<sequence>MNCTLAAGIFDTQVVSPAAAAGLPAAQVQPAGTDGASFLAILGAQDPTESVVVTPALASQPGQSAGTPQPTSLPLSGRSLLIGQSERPICLYPQTGGRLASDQTLEDGTVKIKAPSENEAPAQQNPVLSLPQGLVERAAPAETRASKAFRLEQPEPAAPILSAITGQPQPVASNTAAAGAQASPEQPVPFQVEPQKQQAVDPSARKASSRIPQPPPEPEPEAPGAAILLMQPAPTPAVAAPVAVQPEPSGSVLEVQPPSQPAQISSTRPVAGSAAASVAAANTESQTFEEISAPQTQQQSPAPQRSDAAQTARPGSQSSSSLLAQAALTAQAPPETTGSFDVAGPVEPEPAVPAAQAVTPAGAATQMHTALQGMLTVLPAEVMDPPPATSPREPGALLSLLKTAESDAINRRAFDTVRLESAPSQTTPRTGTGEAYSFAQASSETNTEQPAAQPQAASKSTPQPATVPDAPIQPDPAAIPAPTRMAASKSAEPAPAVRTPEERTEKAVPSKPTQPTIAAQEGPRVQTAESPVRQEALRPAAGVEMTQRIEALQTAQAAVRGSVHSITIPIGQESNPVATLRLVQQSSGVQITVQTPDAALSQSMQANLPQLLRGLEDSGFKADFQPQPANHIETTSAPVRTTSTDNRQSGSFAQGNAQQDGPAHGQDREKRQPSHEWREWLQHGRKQNKEGN</sequence>
<proteinExistence type="predicted"/>
<feature type="region of interest" description="Disordered" evidence="1">
    <location>
        <begin position="169"/>
        <end position="364"/>
    </location>
</feature>
<dbReference type="EMBL" id="CP063849">
    <property type="protein sequence ID" value="QOY88845.1"/>
    <property type="molecule type" value="Genomic_DNA"/>
</dbReference>
<evidence type="ECO:0000313" key="2">
    <source>
        <dbReference type="EMBL" id="QOY88845.1"/>
    </source>
</evidence>